<sequence length="213" mass="22419">MGTAPEVGQLMAMLLKLVNAKKTIELDFFTGYSLLLTALSIPEDGKNENEGSFDFAFVDADKVNYSNYHKRLIKLVKPGTGSGDVVVAQLEASLLSAVVFFFSGLSAWPPRKMIEVDSRPDRAMPPLAPHVRHDGGGGARLRLSGEAAEGSKNNKRIKKKKKKKKKNSGNYGSGAGYGGSGGGAKYGGSCGGGYGTVAAGEVMVAAATEEERT</sequence>
<protein>
    <submittedName>
        <fullName evidence="1">Uncharacterized protein</fullName>
    </submittedName>
</protein>
<evidence type="ECO:0000313" key="2">
    <source>
        <dbReference type="Proteomes" id="UP001062846"/>
    </source>
</evidence>
<organism evidence="1 2">
    <name type="scientific">Rhododendron molle</name>
    <name type="common">Chinese azalea</name>
    <name type="synonym">Azalea mollis</name>
    <dbReference type="NCBI Taxonomy" id="49168"/>
    <lineage>
        <taxon>Eukaryota</taxon>
        <taxon>Viridiplantae</taxon>
        <taxon>Streptophyta</taxon>
        <taxon>Embryophyta</taxon>
        <taxon>Tracheophyta</taxon>
        <taxon>Spermatophyta</taxon>
        <taxon>Magnoliopsida</taxon>
        <taxon>eudicotyledons</taxon>
        <taxon>Gunneridae</taxon>
        <taxon>Pentapetalae</taxon>
        <taxon>asterids</taxon>
        <taxon>Ericales</taxon>
        <taxon>Ericaceae</taxon>
        <taxon>Ericoideae</taxon>
        <taxon>Rhodoreae</taxon>
        <taxon>Rhododendron</taxon>
    </lineage>
</organism>
<accession>A0ACC0NKA3</accession>
<evidence type="ECO:0000313" key="1">
    <source>
        <dbReference type="EMBL" id="KAI8553630.1"/>
    </source>
</evidence>
<comment type="caution">
    <text evidence="1">The sequence shown here is derived from an EMBL/GenBank/DDBJ whole genome shotgun (WGS) entry which is preliminary data.</text>
</comment>
<keyword evidence="2" id="KW-1185">Reference proteome</keyword>
<dbReference type="EMBL" id="CM046392">
    <property type="protein sequence ID" value="KAI8553630.1"/>
    <property type="molecule type" value="Genomic_DNA"/>
</dbReference>
<name>A0ACC0NKA3_RHOML</name>
<gene>
    <name evidence="1" type="ORF">RHMOL_Rhmol05G0031100</name>
</gene>
<reference evidence="1" key="1">
    <citation type="submission" date="2022-02" db="EMBL/GenBank/DDBJ databases">
        <title>Plant Genome Project.</title>
        <authorList>
            <person name="Zhang R.-G."/>
        </authorList>
    </citation>
    <scope>NUCLEOTIDE SEQUENCE</scope>
    <source>
        <strain evidence="1">AT1</strain>
    </source>
</reference>
<dbReference type="Proteomes" id="UP001062846">
    <property type="component" value="Chromosome 5"/>
</dbReference>
<proteinExistence type="predicted"/>